<organism evidence="1 2">
    <name type="scientific">Paenibacillus jamilae</name>
    <dbReference type="NCBI Taxonomy" id="114136"/>
    <lineage>
        <taxon>Bacteria</taxon>
        <taxon>Bacillati</taxon>
        <taxon>Bacillota</taxon>
        <taxon>Bacilli</taxon>
        <taxon>Bacillales</taxon>
        <taxon>Paenibacillaceae</taxon>
        <taxon>Paenibacillus</taxon>
    </lineage>
</organism>
<gene>
    <name evidence="1" type="ORF">NS115_22705</name>
</gene>
<keyword evidence="2" id="KW-1185">Reference proteome</keyword>
<evidence type="ECO:0000313" key="2">
    <source>
        <dbReference type="Proteomes" id="UP000074866"/>
    </source>
</evidence>
<reference evidence="1 2" key="1">
    <citation type="journal article" date="2016" name="Front. Microbiol.">
        <title>Genomic Resource of Rice Seed Associated Bacteria.</title>
        <authorList>
            <person name="Midha S."/>
            <person name="Bansal K."/>
            <person name="Sharma S."/>
            <person name="Kumar N."/>
            <person name="Patil P.P."/>
            <person name="Chaudhry V."/>
            <person name="Patil P.B."/>
        </authorList>
    </citation>
    <scope>NUCLEOTIDE SEQUENCE [LARGE SCALE GENOMIC DNA]</scope>
    <source>
        <strain evidence="1 2">NS115</strain>
    </source>
</reference>
<name>A0ACC4ZPB4_9BACL</name>
<dbReference type="EMBL" id="LDRX01000169">
    <property type="protein sequence ID" value="KTS78566.1"/>
    <property type="molecule type" value="Genomic_DNA"/>
</dbReference>
<dbReference type="Proteomes" id="UP000074866">
    <property type="component" value="Unassembled WGS sequence"/>
</dbReference>
<accession>A0ACC4ZPB4</accession>
<comment type="caution">
    <text evidence="1">The sequence shown here is derived from an EMBL/GenBank/DDBJ whole genome shotgun (WGS) entry which is preliminary data.</text>
</comment>
<protein>
    <submittedName>
        <fullName evidence="1">3-isopropylmalate dehydratase</fullName>
    </submittedName>
</protein>
<proteinExistence type="predicted"/>
<evidence type="ECO:0000313" key="1">
    <source>
        <dbReference type="EMBL" id="KTS78566.1"/>
    </source>
</evidence>
<sequence>MTIIESMLNEKSGVATVIEPNYIVLSDSLPLEIVNELENIKRLEAPERVIVMLYFDTPAGNFISAEIQKKLIQFARKHELKFVQSQGIGYHVLLNQYVKPGDIIVSPGKHNSIFGVEQALGLHVNPSELLHVCASGKMNLVVPETVYMELTGQLKPEASIKDFAISFLASEELKYAGKAIEFYGKGLNSLSPKETTDLCQLASRSGAVTAFLHTDYQGPGQESYDLGDVQPMVALPGSIHQSQPAAELEGTPLSACFIGGCTGGSIEDLRTAAVILKGKRIPITMRLSIGPQTNEVYKQAISEGLIQTFIDSGAQILSTGCASCVTTSKGVIAEGETMLSASCWNYKGCNGSKDSLVYLASAESVANSALKGCITLNSKG</sequence>